<organism evidence="5">
    <name type="scientific">viral metagenome</name>
    <dbReference type="NCBI Taxonomy" id="1070528"/>
    <lineage>
        <taxon>unclassified sequences</taxon>
        <taxon>metagenomes</taxon>
        <taxon>organismal metagenomes</taxon>
    </lineage>
</organism>
<dbReference type="SUPFAM" id="SSF51197">
    <property type="entry name" value="Clavaminate synthase-like"/>
    <property type="match status" value="1"/>
</dbReference>
<dbReference type="EMBL" id="MN740383">
    <property type="protein sequence ID" value="QHU03518.1"/>
    <property type="molecule type" value="Genomic_DNA"/>
</dbReference>
<dbReference type="AlphaFoldDB" id="A0A6C0JI94"/>
<evidence type="ECO:0000313" key="5">
    <source>
        <dbReference type="EMBL" id="QHU03518.1"/>
    </source>
</evidence>
<accession>A0A6C0JI94</accession>
<proteinExistence type="inferred from homology"/>
<dbReference type="InterPro" id="IPR027443">
    <property type="entry name" value="IPNS-like_sf"/>
</dbReference>
<dbReference type="Gene3D" id="2.60.120.330">
    <property type="entry name" value="B-lactam Antibiotic, Isopenicillin N Synthase, Chain"/>
    <property type="match status" value="1"/>
</dbReference>
<sequence>MLTVILVPFFLVLHDYLKSPIDRLYFRKPLRPLVGMRNTMIDIINWGSKCSVNDYPGLWLVKAHFDKIRGEFKEVSKTAETHLFHELDPWFEVNPNYYYYKVKDFPMLNSLIKQIPCVCHDTAVFAVMDAPTSIAPHRAETNLWLRYHLTVEGGGDCTLYTGRGAHEHMEGEDFLFDHAKIHSVAKKGTQKRVVLILDIKRF</sequence>
<evidence type="ECO:0000259" key="4">
    <source>
        <dbReference type="Pfam" id="PF05118"/>
    </source>
</evidence>
<dbReference type="PANTHER" id="PTHR46332:SF5">
    <property type="entry name" value="ASPARTATE BETA-HYDROXYLASE DOMAIN CONTAINING 2"/>
    <property type="match status" value="1"/>
</dbReference>
<comment type="similarity">
    <text evidence="1">Belongs to the aspartyl/asparaginyl beta-hydroxylase family.</text>
</comment>
<name>A0A6C0JI94_9ZZZZ</name>
<evidence type="ECO:0000256" key="3">
    <source>
        <dbReference type="ARBA" id="ARBA00023002"/>
    </source>
</evidence>
<dbReference type="PANTHER" id="PTHR46332">
    <property type="entry name" value="ASPARTATE BETA-HYDROXYLASE DOMAIN-CONTAINING PROTEIN 2"/>
    <property type="match status" value="1"/>
</dbReference>
<feature type="domain" description="Aspartyl/asparaginy/proline hydroxylase" evidence="4">
    <location>
        <begin position="101"/>
        <end position="201"/>
    </location>
</feature>
<keyword evidence="3" id="KW-0560">Oxidoreductase</keyword>
<dbReference type="InterPro" id="IPR007803">
    <property type="entry name" value="Asp/Arg/Pro-Hydrxlase"/>
</dbReference>
<keyword evidence="2" id="KW-0223">Dioxygenase</keyword>
<evidence type="ECO:0000256" key="1">
    <source>
        <dbReference type="ARBA" id="ARBA00007730"/>
    </source>
</evidence>
<protein>
    <recommendedName>
        <fullName evidence="4">Aspartyl/asparaginy/proline hydroxylase domain-containing protein</fullName>
    </recommendedName>
</protein>
<dbReference type="GO" id="GO:0051213">
    <property type="term" value="F:dioxygenase activity"/>
    <property type="evidence" value="ECO:0007669"/>
    <property type="project" value="UniProtKB-KW"/>
</dbReference>
<reference evidence="5" key="1">
    <citation type="journal article" date="2020" name="Nature">
        <title>Giant virus diversity and host interactions through global metagenomics.</title>
        <authorList>
            <person name="Schulz F."/>
            <person name="Roux S."/>
            <person name="Paez-Espino D."/>
            <person name="Jungbluth S."/>
            <person name="Walsh D.A."/>
            <person name="Denef V.J."/>
            <person name="McMahon K.D."/>
            <person name="Konstantinidis K.T."/>
            <person name="Eloe-Fadrosh E.A."/>
            <person name="Kyrpides N.C."/>
            <person name="Woyke T."/>
        </authorList>
    </citation>
    <scope>NUCLEOTIDE SEQUENCE</scope>
    <source>
        <strain evidence="5">GVMAG-M-3300027206-1</strain>
    </source>
</reference>
<dbReference type="Pfam" id="PF05118">
    <property type="entry name" value="Asp_Arg_Hydrox"/>
    <property type="match status" value="1"/>
</dbReference>
<dbReference type="InterPro" id="IPR051821">
    <property type="entry name" value="Asp/Asn_beta-hydroxylase"/>
</dbReference>
<evidence type="ECO:0000256" key="2">
    <source>
        <dbReference type="ARBA" id="ARBA00022964"/>
    </source>
</evidence>